<reference evidence="1" key="2">
    <citation type="submission" date="2023-06" db="EMBL/GenBank/DDBJ databases">
        <authorList>
            <person name="Ma L."/>
            <person name="Liu K.-W."/>
            <person name="Li Z."/>
            <person name="Hsiao Y.-Y."/>
            <person name="Qi Y."/>
            <person name="Fu T."/>
            <person name="Tang G."/>
            <person name="Zhang D."/>
            <person name="Sun W.-H."/>
            <person name="Liu D.-K."/>
            <person name="Li Y."/>
            <person name="Chen G.-Z."/>
            <person name="Liu X.-D."/>
            <person name="Liao X.-Y."/>
            <person name="Jiang Y.-T."/>
            <person name="Yu X."/>
            <person name="Hao Y."/>
            <person name="Huang J."/>
            <person name="Zhao X.-W."/>
            <person name="Ke S."/>
            <person name="Chen Y.-Y."/>
            <person name="Wu W.-L."/>
            <person name="Hsu J.-L."/>
            <person name="Lin Y.-F."/>
            <person name="Huang M.-D."/>
            <person name="Li C.-Y."/>
            <person name="Huang L."/>
            <person name="Wang Z.-W."/>
            <person name="Zhao X."/>
            <person name="Zhong W.-Y."/>
            <person name="Peng D.-H."/>
            <person name="Ahmad S."/>
            <person name="Lan S."/>
            <person name="Zhang J.-S."/>
            <person name="Tsai W.-C."/>
            <person name="Van De Peer Y."/>
            <person name="Liu Z.-J."/>
        </authorList>
    </citation>
    <scope>NUCLEOTIDE SEQUENCE</scope>
    <source>
        <strain evidence="1">CP</strain>
        <tissue evidence="1">Leaves</tissue>
    </source>
</reference>
<evidence type="ECO:0000313" key="1">
    <source>
        <dbReference type="EMBL" id="KAK1305852.1"/>
    </source>
</evidence>
<dbReference type="EMBL" id="JAUJYO010000010">
    <property type="protein sequence ID" value="KAK1305852.1"/>
    <property type="molecule type" value="Genomic_DNA"/>
</dbReference>
<reference evidence="1" key="1">
    <citation type="journal article" date="2023" name="Nat. Commun.">
        <title>Diploid and tetraploid genomes of Acorus and the evolution of monocots.</title>
        <authorList>
            <person name="Ma L."/>
            <person name="Liu K.W."/>
            <person name="Li Z."/>
            <person name="Hsiao Y.Y."/>
            <person name="Qi Y."/>
            <person name="Fu T."/>
            <person name="Tang G.D."/>
            <person name="Zhang D."/>
            <person name="Sun W.H."/>
            <person name="Liu D.K."/>
            <person name="Li Y."/>
            <person name="Chen G.Z."/>
            <person name="Liu X.D."/>
            <person name="Liao X.Y."/>
            <person name="Jiang Y.T."/>
            <person name="Yu X."/>
            <person name="Hao Y."/>
            <person name="Huang J."/>
            <person name="Zhao X.W."/>
            <person name="Ke S."/>
            <person name="Chen Y.Y."/>
            <person name="Wu W.L."/>
            <person name="Hsu J.L."/>
            <person name="Lin Y.F."/>
            <person name="Huang M.D."/>
            <person name="Li C.Y."/>
            <person name="Huang L."/>
            <person name="Wang Z.W."/>
            <person name="Zhao X."/>
            <person name="Zhong W.Y."/>
            <person name="Peng D.H."/>
            <person name="Ahmad S."/>
            <person name="Lan S."/>
            <person name="Zhang J.S."/>
            <person name="Tsai W.C."/>
            <person name="Van de Peer Y."/>
            <person name="Liu Z.J."/>
        </authorList>
    </citation>
    <scope>NUCLEOTIDE SEQUENCE</scope>
    <source>
        <strain evidence="1">CP</strain>
    </source>
</reference>
<evidence type="ECO:0008006" key="3">
    <source>
        <dbReference type="Google" id="ProtNLM"/>
    </source>
</evidence>
<sequence>MREAPSLARLDRVLLSAEWESRFSGCSVVGLPRSQIEGFVEVVAASWSANTSVLSGTHQLAFKLKRLRRHLRAWAREARASRGRVQDSYHRGNCPVGLGGRIEAALEF</sequence>
<keyword evidence="2" id="KW-1185">Reference proteome</keyword>
<evidence type="ECO:0000313" key="2">
    <source>
        <dbReference type="Proteomes" id="UP001180020"/>
    </source>
</evidence>
<name>A0AAV9DXT4_ACOCL</name>
<accession>A0AAV9DXT4</accession>
<protein>
    <recommendedName>
        <fullName evidence="3">Reverse transcriptase</fullName>
    </recommendedName>
</protein>
<gene>
    <name evidence="1" type="ORF">QJS10_CPA10g00912</name>
</gene>
<comment type="caution">
    <text evidence="1">The sequence shown here is derived from an EMBL/GenBank/DDBJ whole genome shotgun (WGS) entry which is preliminary data.</text>
</comment>
<organism evidence="1 2">
    <name type="scientific">Acorus calamus</name>
    <name type="common">Sweet flag</name>
    <dbReference type="NCBI Taxonomy" id="4465"/>
    <lineage>
        <taxon>Eukaryota</taxon>
        <taxon>Viridiplantae</taxon>
        <taxon>Streptophyta</taxon>
        <taxon>Embryophyta</taxon>
        <taxon>Tracheophyta</taxon>
        <taxon>Spermatophyta</taxon>
        <taxon>Magnoliopsida</taxon>
        <taxon>Liliopsida</taxon>
        <taxon>Acoraceae</taxon>
        <taxon>Acorus</taxon>
    </lineage>
</organism>
<dbReference type="AlphaFoldDB" id="A0AAV9DXT4"/>
<dbReference type="Proteomes" id="UP001180020">
    <property type="component" value="Unassembled WGS sequence"/>
</dbReference>
<proteinExistence type="predicted"/>